<feature type="signal peptide" evidence="1">
    <location>
        <begin position="1"/>
        <end position="23"/>
    </location>
</feature>
<keyword evidence="1" id="KW-0732">Signal</keyword>
<sequence>MRVKHILHSVFVGVLFSSVYVSAQDGGTPAAGGSGDANPFASYKCDPNVCKLPNCYCASTQPPVATPPQFLLVTYDDAVQAAGWGPANALLANRKNPNGCPAQATFFVSTLYSDPYLMTQWYAAGNELASHTVTHAEPFTATYPEIEGNRYWATSLSGIPRSKFAGFRHPFLNYTKESLELLAKMGFLYDSSMSGGGGADGVWPYTLDYGSVNDCLNGVNVCGRDLDAKGLWEIPMATLNNPVLGTQLMDPFNEPNPFNATSPSQVTTDYTTAFTQHYTTNRAPFGVYTHPVWLGAAQLPAIPDGSKKLEAVQRFLDYAMGQKDVWMVTGRQVVEYMKNPVPADQLGSQPYMQCVKEADIPKGICNGIGDGSLAELCNFAEGPFRTCYGCPSTYPTLQTPSTDPTSTRCRLPDTCDTLYWDPIG</sequence>
<feature type="domain" description="NodB homology" evidence="2">
    <location>
        <begin position="71"/>
        <end position="187"/>
    </location>
</feature>
<dbReference type="GO" id="GO:0005975">
    <property type="term" value="P:carbohydrate metabolic process"/>
    <property type="evidence" value="ECO:0007669"/>
    <property type="project" value="InterPro"/>
</dbReference>
<dbReference type="GO" id="GO:0016810">
    <property type="term" value="F:hydrolase activity, acting on carbon-nitrogen (but not peptide) bonds"/>
    <property type="evidence" value="ECO:0007669"/>
    <property type="project" value="InterPro"/>
</dbReference>
<reference evidence="3" key="1">
    <citation type="submission" date="2020-05" db="EMBL/GenBank/DDBJ databases">
        <title>Phylogenomic resolution of chytrid fungi.</title>
        <authorList>
            <person name="Stajich J.E."/>
            <person name="Amses K."/>
            <person name="Simmons R."/>
            <person name="Seto K."/>
            <person name="Myers J."/>
            <person name="Bonds A."/>
            <person name="Quandt C.A."/>
            <person name="Barry K."/>
            <person name="Liu P."/>
            <person name="Grigoriev I."/>
            <person name="Longcore J.E."/>
            <person name="James T.Y."/>
        </authorList>
    </citation>
    <scope>NUCLEOTIDE SEQUENCE</scope>
    <source>
        <strain evidence="3">JEL0318</strain>
    </source>
</reference>
<dbReference type="PANTHER" id="PTHR45985:SF3">
    <property type="entry name" value="CHITIN DEACETYLASE-LIKE 4"/>
    <property type="match status" value="1"/>
</dbReference>
<dbReference type="CDD" id="cd10919">
    <property type="entry name" value="CE4_CDA_like"/>
    <property type="match status" value="1"/>
</dbReference>
<dbReference type="InterPro" id="IPR052740">
    <property type="entry name" value="CE4"/>
</dbReference>
<dbReference type="InterPro" id="IPR011330">
    <property type="entry name" value="Glyco_hydro/deAcase_b/a-brl"/>
</dbReference>
<evidence type="ECO:0000259" key="2">
    <source>
        <dbReference type="Pfam" id="PF01522"/>
    </source>
</evidence>
<comment type="caution">
    <text evidence="3">The sequence shown here is derived from an EMBL/GenBank/DDBJ whole genome shotgun (WGS) entry which is preliminary data.</text>
</comment>
<gene>
    <name evidence="3" type="ORF">HK097_001867</name>
</gene>
<dbReference type="InterPro" id="IPR002509">
    <property type="entry name" value="NODB_dom"/>
</dbReference>
<dbReference type="EMBL" id="JADGJD010001386">
    <property type="protein sequence ID" value="KAJ3042916.1"/>
    <property type="molecule type" value="Genomic_DNA"/>
</dbReference>
<dbReference type="AlphaFoldDB" id="A0AAD5S6R4"/>
<dbReference type="PANTHER" id="PTHR45985">
    <property type="match status" value="1"/>
</dbReference>
<evidence type="ECO:0000313" key="3">
    <source>
        <dbReference type="EMBL" id="KAJ3042916.1"/>
    </source>
</evidence>
<feature type="non-terminal residue" evidence="3">
    <location>
        <position position="424"/>
    </location>
</feature>
<dbReference type="SUPFAM" id="SSF88713">
    <property type="entry name" value="Glycoside hydrolase/deacetylase"/>
    <property type="match status" value="1"/>
</dbReference>
<name>A0AAD5S6R4_9FUNG</name>
<proteinExistence type="predicted"/>
<dbReference type="Proteomes" id="UP001212841">
    <property type="component" value="Unassembled WGS sequence"/>
</dbReference>
<keyword evidence="4" id="KW-1185">Reference proteome</keyword>
<evidence type="ECO:0000256" key="1">
    <source>
        <dbReference type="SAM" id="SignalP"/>
    </source>
</evidence>
<evidence type="ECO:0000313" key="4">
    <source>
        <dbReference type="Proteomes" id="UP001212841"/>
    </source>
</evidence>
<protein>
    <recommendedName>
        <fullName evidence="2">NodB homology domain-containing protein</fullName>
    </recommendedName>
</protein>
<accession>A0AAD5S6R4</accession>
<feature type="chain" id="PRO_5041998343" description="NodB homology domain-containing protein" evidence="1">
    <location>
        <begin position="24"/>
        <end position="424"/>
    </location>
</feature>
<dbReference type="Pfam" id="PF01522">
    <property type="entry name" value="Polysacc_deac_1"/>
    <property type="match status" value="1"/>
</dbReference>
<organism evidence="3 4">
    <name type="scientific">Rhizophlyctis rosea</name>
    <dbReference type="NCBI Taxonomy" id="64517"/>
    <lineage>
        <taxon>Eukaryota</taxon>
        <taxon>Fungi</taxon>
        <taxon>Fungi incertae sedis</taxon>
        <taxon>Chytridiomycota</taxon>
        <taxon>Chytridiomycota incertae sedis</taxon>
        <taxon>Chytridiomycetes</taxon>
        <taxon>Rhizophlyctidales</taxon>
        <taxon>Rhizophlyctidaceae</taxon>
        <taxon>Rhizophlyctis</taxon>
    </lineage>
</organism>
<dbReference type="Gene3D" id="3.20.20.370">
    <property type="entry name" value="Glycoside hydrolase/deacetylase"/>
    <property type="match status" value="1"/>
</dbReference>